<dbReference type="GeneID" id="187674"/>
<dbReference type="AlphaFoldDB" id="O44523"/>
<feature type="domain" description="DUF7154" evidence="1">
    <location>
        <begin position="156"/>
        <end position="258"/>
    </location>
</feature>
<dbReference type="EMBL" id="BX284604">
    <property type="protein sequence ID" value="CCD71573.2"/>
    <property type="molecule type" value="Genomic_DNA"/>
</dbReference>
<dbReference type="OrthoDB" id="5850216at2759"/>
<dbReference type="KEGG" id="cel:CELE_R07C12.3"/>
<sequence length="270" mass="30188">MAIFKTFANVRMDTQQADGIIYHHSLQEFNTSVYAHLPNPSLSYDSSSVGSSSLKNVEDFYDSIQLPLCGSIVVILSKRNPNENDISKLVAKIRSHHGIVHVIASNTPSGGSQPLTLYDLSSRTNGLTDFRNDDQLALSRLPTVGIYWPLPLYAENSIVSGNGFTVLPPLIQTKPSWVNFGVAVQNHGPTDTFQSFYLSWYNASSSTNGNFHGYNPDSEKNGTIRTSISEIYAAIYNMTLDYSYSDNSPIKIQIRLYTWIYTDYWLPYAD</sequence>
<dbReference type="Pfam" id="PF23673">
    <property type="entry name" value="DUF7154"/>
    <property type="match status" value="1"/>
</dbReference>
<dbReference type="AGR" id="WB:WBGene00019933"/>
<dbReference type="CTD" id="187674"/>
<dbReference type="SMR" id="O44523"/>
<dbReference type="WormBase" id="R07C12.3">
    <property type="protein sequence ID" value="CE47009"/>
    <property type="gene ID" value="WBGene00019933"/>
</dbReference>
<dbReference type="UCSC" id="R07C12.3">
    <property type="organism name" value="c. elegans"/>
</dbReference>
<dbReference type="InterPro" id="IPR055578">
    <property type="entry name" value="DUF7154"/>
</dbReference>
<evidence type="ECO:0000313" key="4">
    <source>
        <dbReference type="WormBase" id="R07C12.3"/>
    </source>
</evidence>
<organism evidence="2 3">
    <name type="scientific">Caenorhabditis elegans</name>
    <dbReference type="NCBI Taxonomy" id="6239"/>
    <lineage>
        <taxon>Eukaryota</taxon>
        <taxon>Metazoa</taxon>
        <taxon>Ecdysozoa</taxon>
        <taxon>Nematoda</taxon>
        <taxon>Chromadorea</taxon>
        <taxon>Rhabditida</taxon>
        <taxon>Rhabditina</taxon>
        <taxon>Rhabditomorpha</taxon>
        <taxon>Rhabditoidea</taxon>
        <taxon>Rhabditidae</taxon>
        <taxon>Peloderinae</taxon>
        <taxon>Caenorhabditis</taxon>
    </lineage>
</organism>
<dbReference type="HOGENOM" id="CLU_041479_0_0_1"/>
<dbReference type="Proteomes" id="UP000001940">
    <property type="component" value="Chromosome IV"/>
</dbReference>
<dbReference type="RefSeq" id="NP_500494.2">
    <property type="nucleotide sequence ID" value="NM_068093.2"/>
</dbReference>
<dbReference type="PhylomeDB" id="O44523"/>
<dbReference type="PANTHER" id="PTHR23062">
    <property type="entry name" value="HYPOTHETICAL PROTEIN C.ELEGANS"/>
    <property type="match status" value="1"/>
</dbReference>
<protein>
    <submittedName>
        <fullName evidence="2">DUF7154 domain-containing protein</fullName>
    </submittedName>
</protein>
<dbReference type="PANTHER" id="PTHR23062:SF3">
    <property type="entry name" value="ANF_RECEPTOR DOMAIN-CONTAINING PROTEIN-RELATED"/>
    <property type="match status" value="1"/>
</dbReference>
<dbReference type="PaxDb" id="6239-R07C12.3"/>
<gene>
    <name evidence="2" type="ORF">CELE_R07C12.3</name>
    <name evidence="2 4" type="ORF">R07C12.3</name>
</gene>
<keyword evidence="3" id="KW-1185">Reference proteome</keyword>
<dbReference type="FunCoup" id="O44523">
    <property type="interactions" value="334"/>
</dbReference>
<name>O44523_CAEEL</name>
<evidence type="ECO:0000259" key="1">
    <source>
        <dbReference type="Pfam" id="PF23673"/>
    </source>
</evidence>
<dbReference type="OMA" id="CIFEMDT"/>
<reference evidence="2 3" key="1">
    <citation type="journal article" date="1998" name="Science">
        <title>Genome sequence of the nematode C. elegans: a platform for investigating biology.</title>
        <authorList>
            <consortium name="The C. elegans sequencing consortium"/>
            <person name="Sulson J.E."/>
            <person name="Waterston R."/>
        </authorList>
    </citation>
    <scope>NUCLEOTIDE SEQUENCE [LARGE SCALE GENOMIC DNA]</scope>
    <source>
        <strain evidence="2 3">Bristol N2</strain>
    </source>
</reference>
<accession>O44523</accession>
<dbReference type="eggNOG" id="KOG4297">
    <property type="taxonomic scope" value="Eukaryota"/>
</dbReference>
<dbReference type="InParanoid" id="O44523"/>
<evidence type="ECO:0000313" key="3">
    <source>
        <dbReference type="Proteomes" id="UP000001940"/>
    </source>
</evidence>
<evidence type="ECO:0000313" key="2">
    <source>
        <dbReference type="EMBL" id="CCD71573.2"/>
    </source>
</evidence>
<proteinExistence type="predicted"/>